<dbReference type="InterPro" id="IPR036322">
    <property type="entry name" value="WD40_repeat_dom_sf"/>
</dbReference>
<feature type="repeat" description="WD" evidence="3">
    <location>
        <begin position="1077"/>
        <end position="1118"/>
    </location>
</feature>
<feature type="repeat" description="WD" evidence="3">
    <location>
        <begin position="616"/>
        <end position="657"/>
    </location>
</feature>
<dbReference type="InterPro" id="IPR020472">
    <property type="entry name" value="WD40_PAC1"/>
</dbReference>
<feature type="repeat" description="WD" evidence="3">
    <location>
        <begin position="705"/>
        <end position="743"/>
    </location>
</feature>
<keyword evidence="7" id="KW-1185">Reference proteome</keyword>
<name>E1IEV9_9CHLR</name>
<keyword evidence="4" id="KW-0812">Transmembrane</keyword>
<feature type="transmembrane region" description="Helical" evidence="4">
    <location>
        <begin position="471"/>
        <end position="493"/>
    </location>
</feature>
<dbReference type="Pfam" id="PF20703">
    <property type="entry name" value="nSTAND1"/>
    <property type="match status" value="1"/>
</dbReference>
<organism evidence="6 7">
    <name type="scientific">Oscillochloris trichoides DG-6</name>
    <dbReference type="NCBI Taxonomy" id="765420"/>
    <lineage>
        <taxon>Bacteria</taxon>
        <taxon>Bacillati</taxon>
        <taxon>Chloroflexota</taxon>
        <taxon>Chloroflexia</taxon>
        <taxon>Chloroflexales</taxon>
        <taxon>Chloroflexineae</taxon>
        <taxon>Oscillochloridaceae</taxon>
        <taxon>Oscillochloris</taxon>
    </lineage>
</organism>
<reference evidence="6 7" key="1">
    <citation type="journal article" date="2011" name="J. Bacteriol.">
        <title>Draft genome sequence of the anoxygenic filamentous phototrophic bacterium Oscillochloris trichoides subsp. DG-6.</title>
        <authorList>
            <person name="Kuznetsov B.B."/>
            <person name="Ivanovsky R.N."/>
            <person name="Keppen O.I."/>
            <person name="Sukhacheva M.V."/>
            <person name="Bumazhkin B.K."/>
            <person name="Patutina E.O."/>
            <person name="Beletsky A.V."/>
            <person name="Mardanov A.V."/>
            <person name="Baslerov R.V."/>
            <person name="Panteleeva A.N."/>
            <person name="Kolganova T.V."/>
            <person name="Ravin N.V."/>
            <person name="Skryabin K.G."/>
        </authorList>
    </citation>
    <scope>NUCLEOTIDE SEQUENCE [LARGE SCALE GENOMIC DNA]</scope>
    <source>
        <strain evidence="6 7">DG-6</strain>
    </source>
</reference>
<dbReference type="eggNOG" id="COG2319">
    <property type="taxonomic scope" value="Bacteria"/>
</dbReference>
<dbReference type="OrthoDB" id="134579at2"/>
<keyword evidence="1 3" id="KW-0853">WD repeat</keyword>
<keyword evidence="4" id="KW-0472">Membrane</keyword>
<evidence type="ECO:0000259" key="5">
    <source>
        <dbReference type="Pfam" id="PF20703"/>
    </source>
</evidence>
<dbReference type="eggNOG" id="COG1674">
    <property type="taxonomic scope" value="Bacteria"/>
</dbReference>
<dbReference type="Proteomes" id="UP000054010">
    <property type="component" value="Unassembled WGS sequence"/>
</dbReference>
<accession>E1IEV9</accession>
<evidence type="ECO:0000313" key="6">
    <source>
        <dbReference type="EMBL" id="EFO80256.1"/>
    </source>
</evidence>
<dbReference type="InterPro" id="IPR015943">
    <property type="entry name" value="WD40/YVTN_repeat-like_dom_sf"/>
</dbReference>
<feature type="domain" description="Novel STAND NTPase 1" evidence="5">
    <location>
        <begin position="12"/>
        <end position="387"/>
    </location>
</feature>
<dbReference type="InterPro" id="IPR011659">
    <property type="entry name" value="WD40"/>
</dbReference>
<dbReference type="InterPro" id="IPR001680">
    <property type="entry name" value="WD40_rpt"/>
</dbReference>
<dbReference type="HOGENOM" id="CLU_002352_0_2_0"/>
<evidence type="ECO:0000256" key="3">
    <source>
        <dbReference type="PROSITE-ProRule" id="PRU00221"/>
    </source>
</evidence>
<dbReference type="Gene3D" id="2.130.10.10">
    <property type="entry name" value="YVTN repeat-like/Quinoprotein amine dehydrogenase"/>
    <property type="match status" value="5"/>
</dbReference>
<comment type="caution">
    <text evidence="6">The sequence shown here is derived from an EMBL/GenBank/DDBJ whole genome shotgun (WGS) entry which is preliminary data.</text>
</comment>
<dbReference type="InterPro" id="IPR027417">
    <property type="entry name" value="P-loop_NTPase"/>
</dbReference>
<evidence type="ECO:0000256" key="4">
    <source>
        <dbReference type="SAM" id="Phobius"/>
    </source>
</evidence>
<evidence type="ECO:0000256" key="1">
    <source>
        <dbReference type="ARBA" id="ARBA00022574"/>
    </source>
</evidence>
<feature type="repeat" description="WD" evidence="3">
    <location>
        <begin position="869"/>
        <end position="910"/>
    </location>
</feature>
<evidence type="ECO:0000256" key="2">
    <source>
        <dbReference type="ARBA" id="ARBA00022737"/>
    </source>
</evidence>
<keyword evidence="2" id="KW-0677">Repeat</keyword>
<protein>
    <submittedName>
        <fullName evidence="6">WD-40 repeat-containing protein</fullName>
    </submittedName>
</protein>
<dbReference type="SUPFAM" id="SSF52540">
    <property type="entry name" value="P-loop containing nucleoside triphosphate hydrolases"/>
    <property type="match status" value="1"/>
</dbReference>
<sequence>MRTSSDPATLPPYIGARPFRRNETIYGRARESRDLLSLLVGDRIVLLNSPSGAGKTSLIQAALIPRLEQRRFLVRPTIRVGVPAPLAGANRYVLSVMQSLEEARPANEQLPPSTLASLSLDAYLSQHTPATATNGQVLIFDQFEEVLTLDPSGEEERLQFFTQLGDALADPWRWALFAIREEYVAALLEQYAHLVPTRFSNSFRLNLLGVEAASEAIRGPAGSQGVEFEAGVAEALARDLAMIVVQDSSGQAVERVGLSVEPVQLQVVCYRLWERRFPAGAVAQQVISAADVAALGSIDNALEEYYASGVARAAAAGQVPERLVRAWVDTQLITRQGFRSQVLAGNESSFGLNDATVDALTNAYLVREERRRGVTWLELAHDRLIAPLRANNARWFAENLSPLQRQAEIWMAQGQPESLLFREAELATAETWASTHQDELTSQETLFLENCREEQRRLEERARTARRMRTLAIGASIAAGLAMVAFLVAFNFYTQANASYQRAEMARMTAESSSRMSRARELAAGAHTQIQSNPQRALLLALRAVNTTEPGDPDLPEIRQILQQTVQEARLRWVMETPDLVDVALSPDGESIVGTTFDGEVLRWPNDGSNLPLQRTATHTGSTNGIAFSPDGRFVATSGGDSAIRLWSFPEMTLLRTSMVYSPTLLAQIRFSPDGQLLSANSYDDSTIYLLKTADLSLATPPLVHPDLVNALDFSPDGRWLATAGNDGVARIWETSSGALVAELEQRRNLDGTSYPLYSIAFSPTQSNLLVTSGQDALIHVWDVASGREERTLFGHSNSILQLAFAPNGAFLASASSDTSIRIWDVAAGQELFSLHDHSGAVFRIAFTPDSAGLISAGYDRSIRRWDLPMVHGQAVYGVAYSPDGRMIVSTANGKDLKVWDATSQALLHTFTTDEYYLINPTFSPDGQSIAAAGASGSAYLWSLADMQAAPRTIMAHPGGCYAVAWSPDGNFVATSGVDTSVRVWAVADLAIQRELTAEAGQITSVSWSADGQFLAAASQNDLLIWNVTAGILIPKPDTFTNAKAVAWSPHGLRLAVVWQNQPPTVYNIEDETKVVLEQNPSGAERIHFSADGNRVVLPNTDGSVRVWESHTGQLVLAIMGSRSPNDARFSPDGNQVIIADAGGFVRLALLDANQLKERASQRAMRDFTVDECSTYAIDPCTWNPGLNLRSSSGRE</sequence>
<dbReference type="PANTHER" id="PTHR19848:SF8">
    <property type="entry name" value="F-BOX AND WD REPEAT DOMAIN CONTAINING 7"/>
    <property type="match status" value="1"/>
</dbReference>
<feature type="repeat" description="WD" evidence="3">
    <location>
        <begin position="835"/>
        <end position="868"/>
    </location>
</feature>
<feature type="repeat" description="WD" evidence="3">
    <location>
        <begin position="793"/>
        <end position="834"/>
    </location>
</feature>
<dbReference type="PRINTS" id="PR00320">
    <property type="entry name" value="GPROTEINBRPT"/>
</dbReference>
<dbReference type="EMBL" id="ADVR01000077">
    <property type="protein sequence ID" value="EFO80256.1"/>
    <property type="molecule type" value="Genomic_DNA"/>
</dbReference>
<dbReference type="SMART" id="SM00320">
    <property type="entry name" value="WD40"/>
    <property type="match status" value="12"/>
</dbReference>
<dbReference type="STRING" id="765420.OSCT_1860"/>
<proteinExistence type="predicted"/>
<dbReference type="SUPFAM" id="SSF101908">
    <property type="entry name" value="Putative isomerase YbhE"/>
    <property type="match status" value="2"/>
</dbReference>
<dbReference type="PANTHER" id="PTHR19848">
    <property type="entry name" value="WD40 REPEAT PROTEIN"/>
    <property type="match status" value="1"/>
</dbReference>
<dbReference type="CDD" id="cd00200">
    <property type="entry name" value="WD40"/>
    <property type="match status" value="1"/>
</dbReference>
<dbReference type="PROSITE" id="PS00678">
    <property type="entry name" value="WD_REPEATS_1"/>
    <property type="match status" value="3"/>
</dbReference>
<dbReference type="Pfam" id="PF07676">
    <property type="entry name" value="PD40"/>
    <property type="match status" value="1"/>
</dbReference>
<keyword evidence="4" id="KW-1133">Transmembrane helix</keyword>
<dbReference type="PROSITE" id="PS50082">
    <property type="entry name" value="WD_REPEATS_2"/>
    <property type="match status" value="8"/>
</dbReference>
<dbReference type="SUPFAM" id="SSF50978">
    <property type="entry name" value="WD40 repeat-like"/>
    <property type="match status" value="1"/>
</dbReference>
<dbReference type="InterPro" id="IPR019775">
    <property type="entry name" value="WD40_repeat_CS"/>
</dbReference>
<feature type="repeat" description="WD" evidence="3">
    <location>
        <begin position="750"/>
        <end position="792"/>
    </location>
</feature>
<feature type="repeat" description="WD" evidence="3">
    <location>
        <begin position="954"/>
        <end position="985"/>
    </location>
</feature>
<gene>
    <name evidence="6" type="ORF">OSCT_1860</name>
</gene>
<evidence type="ECO:0000313" key="7">
    <source>
        <dbReference type="Proteomes" id="UP000054010"/>
    </source>
</evidence>
<dbReference type="InterPro" id="IPR049052">
    <property type="entry name" value="nSTAND1"/>
</dbReference>
<dbReference type="PROSITE" id="PS50294">
    <property type="entry name" value="WD_REPEATS_REGION"/>
    <property type="match status" value="7"/>
</dbReference>
<dbReference type="Pfam" id="PF00400">
    <property type="entry name" value="WD40"/>
    <property type="match status" value="8"/>
</dbReference>
<dbReference type="AlphaFoldDB" id="E1IEV9"/>